<keyword evidence="3" id="KW-1185">Reference proteome</keyword>
<evidence type="ECO:0000259" key="1">
    <source>
        <dbReference type="Pfam" id="PF01872"/>
    </source>
</evidence>
<dbReference type="InterPro" id="IPR002734">
    <property type="entry name" value="RibDG_C"/>
</dbReference>
<dbReference type="InterPro" id="IPR050765">
    <property type="entry name" value="Riboflavin_Biosynth_HTPR"/>
</dbReference>
<protein>
    <submittedName>
        <fullName evidence="2">Dihydrofolate reductase family protein</fullName>
    </submittedName>
</protein>
<feature type="domain" description="Bacterial bifunctional deaminase-reductase C-terminal" evidence="1">
    <location>
        <begin position="3"/>
        <end position="185"/>
    </location>
</feature>
<dbReference type="InterPro" id="IPR024072">
    <property type="entry name" value="DHFR-like_dom_sf"/>
</dbReference>
<evidence type="ECO:0000313" key="3">
    <source>
        <dbReference type="Proteomes" id="UP001603978"/>
    </source>
</evidence>
<dbReference type="PANTHER" id="PTHR38011:SF11">
    <property type="entry name" value="2,5-DIAMINO-6-RIBOSYLAMINO-4(3H)-PYRIMIDINONE 5'-PHOSPHATE REDUCTASE"/>
    <property type="match status" value="1"/>
</dbReference>
<accession>A0ABW7AQX5</accession>
<gene>
    <name evidence="2" type="ORF">ACFLIM_42175</name>
</gene>
<organism evidence="2 3">
    <name type="scientific">Nonomuraea marmarensis</name>
    <dbReference type="NCBI Taxonomy" id="3351344"/>
    <lineage>
        <taxon>Bacteria</taxon>
        <taxon>Bacillati</taxon>
        <taxon>Actinomycetota</taxon>
        <taxon>Actinomycetes</taxon>
        <taxon>Streptosporangiales</taxon>
        <taxon>Streptosporangiaceae</taxon>
        <taxon>Nonomuraea</taxon>
    </lineage>
</organism>
<dbReference type="Gene3D" id="3.40.430.10">
    <property type="entry name" value="Dihydrofolate Reductase, subunit A"/>
    <property type="match status" value="1"/>
</dbReference>
<dbReference type="SUPFAM" id="SSF53597">
    <property type="entry name" value="Dihydrofolate reductase-like"/>
    <property type="match status" value="1"/>
</dbReference>
<name>A0ABW7AQX5_9ACTN</name>
<dbReference type="EMBL" id="JBICRM010000040">
    <property type="protein sequence ID" value="MFG1709804.1"/>
    <property type="molecule type" value="Genomic_DNA"/>
</dbReference>
<proteinExistence type="predicted"/>
<reference evidence="2 3" key="1">
    <citation type="submission" date="2024-10" db="EMBL/GenBank/DDBJ databases">
        <authorList>
            <person name="Topkara A.R."/>
            <person name="Saygin H."/>
        </authorList>
    </citation>
    <scope>NUCLEOTIDE SEQUENCE [LARGE SCALE GENOMIC DNA]</scope>
    <source>
        <strain evidence="2 3">M3C6</strain>
    </source>
</reference>
<evidence type="ECO:0000313" key="2">
    <source>
        <dbReference type="EMBL" id="MFG1709804.1"/>
    </source>
</evidence>
<sequence length="195" mass="21487">MGKIVISENVSLDGVIQDNPTGEDGFGRGSWFTRIGDKDREAWAKIEFEEALGAEALLLGRHSYAWFVARGWASRSGEWADRLRSLPKYVVSSCALEGPDWNNSTVLTGDVVKEVSKLKQQVNGDIVVYGSGRLAHTLIEHDLVDELRLMTYPFVVGAGERLFGQTSGVKPMRLVDTRTVGDGLAFLTYQPVRVA</sequence>
<dbReference type="Proteomes" id="UP001603978">
    <property type="component" value="Unassembled WGS sequence"/>
</dbReference>
<dbReference type="PANTHER" id="PTHR38011">
    <property type="entry name" value="DIHYDROFOLATE REDUCTASE FAMILY PROTEIN (AFU_ORTHOLOGUE AFUA_8G06820)"/>
    <property type="match status" value="1"/>
</dbReference>
<dbReference type="Pfam" id="PF01872">
    <property type="entry name" value="RibD_C"/>
    <property type="match status" value="1"/>
</dbReference>
<dbReference type="RefSeq" id="WP_393174949.1">
    <property type="nucleotide sequence ID" value="NZ_JBICRM010000040.1"/>
</dbReference>
<comment type="caution">
    <text evidence="2">The sequence shown here is derived from an EMBL/GenBank/DDBJ whole genome shotgun (WGS) entry which is preliminary data.</text>
</comment>